<feature type="transmembrane region" description="Helical" evidence="1">
    <location>
        <begin position="24"/>
        <end position="42"/>
    </location>
</feature>
<organism evidence="2 3">
    <name type="scientific">Bradyrhizobium retamae</name>
    <dbReference type="NCBI Taxonomy" id="1300035"/>
    <lineage>
        <taxon>Bacteria</taxon>
        <taxon>Pseudomonadati</taxon>
        <taxon>Pseudomonadota</taxon>
        <taxon>Alphaproteobacteria</taxon>
        <taxon>Hyphomicrobiales</taxon>
        <taxon>Nitrobacteraceae</taxon>
        <taxon>Bradyrhizobium</taxon>
    </lineage>
</organism>
<dbReference type="Proteomes" id="UP000052023">
    <property type="component" value="Unassembled WGS sequence"/>
</dbReference>
<name>A0A0R3MBP3_9BRAD</name>
<proteinExistence type="predicted"/>
<keyword evidence="1" id="KW-1133">Transmembrane helix</keyword>
<evidence type="ECO:0000313" key="2">
    <source>
        <dbReference type="EMBL" id="KRR17730.1"/>
    </source>
</evidence>
<evidence type="ECO:0000256" key="1">
    <source>
        <dbReference type="SAM" id="Phobius"/>
    </source>
</evidence>
<reference evidence="2 3" key="1">
    <citation type="submission" date="2014-03" db="EMBL/GenBank/DDBJ databases">
        <title>Bradyrhizobium valentinum sp. nov., isolated from effective nodules of Lupinus mariae-josephae, a lupine endemic of basic-lime soils in Eastern Spain.</title>
        <authorList>
            <person name="Duran D."/>
            <person name="Rey L."/>
            <person name="Navarro A."/>
            <person name="Busquets A."/>
            <person name="Imperial J."/>
            <person name="Ruiz-Argueso T."/>
        </authorList>
    </citation>
    <scope>NUCLEOTIDE SEQUENCE [LARGE SCALE GENOMIC DNA]</scope>
    <source>
        <strain evidence="2 3">Ro19</strain>
    </source>
</reference>
<protein>
    <submittedName>
        <fullName evidence="2">Uncharacterized protein</fullName>
    </submittedName>
</protein>
<comment type="caution">
    <text evidence="2">The sequence shown here is derived from an EMBL/GenBank/DDBJ whole genome shotgun (WGS) entry which is preliminary data.</text>
</comment>
<keyword evidence="1" id="KW-0472">Membrane</keyword>
<dbReference type="AlphaFoldDB" id="A0A0R3MBP3"/>
<feature type="transmembrane region" description="Helical" evidence="1">
    <location>
        <begin position="54"/>
        <end position="71"/>
    </location>
</feature>
<accession>A0A0R3MBP3</accession>
<dbReference type="EMBL" id="LLYA01000206">
    <property type="protein sequence ID" value="KRR17730.1"/>
    <property type="molecule type" value="Genomic_DNA"/>
</dbReference>
<keyword evidence="1" id="KW-0812">Transmembrane</keyword>
<evidence type="ECO:0000313" key="3">
    <source>
        <dbReference type="Proteomes" id="UP000052023"/>
    </source>
</evidence>
<keyword evidence="3" id="KW-1185">Reference proteome</keyword>
<sequence length="73" mass="7879">MHLDPEDVDSDVCVVNVDQADLCVVVATATLVVAALVAAGGYEVEFLVAQFNRVGKFVHVTLLVLSWMLMAPY</sequence>
<gene>
    <name evidence="2" type="ORF">CQ13_35915</name>
</gene>